<dbReference type="PhylomeDB" id="E9AY94"/>
<proteinExistence type="predicted"/>
<dbReference type="AlphaFoldDB" id="E9AY94"/>
<dbReference type="KEGG" id="lmi:LMXM_26_1150"/>
<feature type="region of interest" description="Disordered" evidence="1">
    <location>
        <begin position="604"/>
        <end position="642"/>
    </location>
</feature>
<keyword evidence="3" id="KW-1185">Reference proteome</keyword>
<dbReference type="OMA" id="HAVEFAC"/>
<dbReference type="PROSITE" id="PS51257">
    <property type="entry name" value="PROKAR_LIPOPROTEIN"/>
    <property type="match status" value="1"/>
</dbReference>
<evidence type="ECO:0000313" key="3">
    <source>
        <dbReference type="Proteomes" id="UP000007259"/>
    </source>
</evidence>
<dbReference type="RefSeq" id="XP_003876416.1">
    <property type="nucleotide sequence ID" value="XM_003876367.1"/>
</dbReference>
<reference evidence="2 3" key="1">
    <citation type="journal article" date="2011" name="Genome Res.">
        <title>Chromosome and gene copy number variation allow major structural change between species and strains of Leishmania.</title>
        <authorList>
            <person name="Rogers M.B."/>
            <person name="Hilley J.D."/>
            <person name="Dickens N.J."/>
            <person name="Wilkes J."/>
            <person name="Bates P.A."/>
            <person name="Depledge D.P."/>
            <person name="Harris D."/>
            <person name="Her Y."/>
            <person name="Herzyk P."/>
            <person name="Imamura H."/>
            <person name="Otto T.D."/>
            <person name="Sanders M."/>
            <person name="Seeger K."/>
            <person name="Dujardin J.C."/>
            <person name="Berriman M."/>
            <person name="Smith D.F."/>
            <person name="Hertz-Fowler C."/>
            <person name="Mottram J.C."/>
        </authorList>
    </citation>
    <scope>NUCLEOTIDE SEQUENCE [LARGE SCALE GENOMIC DNA]</scope>
    <source>
        <strain evidence="2 3">MHOM/GT/2001/U1103</strain>
    </source>
</reference>
<dbReference type="EMBL" id="FR799579">
    <property type="protein sequence ID" value="CBZ27935.1"/>
    <property type="molecule type" value="Genomic_DNA"/>
</dbReference>
<feature type="compositionally biased region" description="Polar residues" evidence="1">
    <location>
        <begin position="571"/>
        <end position="583"/>
    </location>
</feature>
<dbReference type="VEuPathDB" id="TriTrypDB:LmxM.26.1150"/>
<evidence type="ECO:0000313" key="2">
    <source>
        <dbReference type="EMBL" id="CBZ27935.1"/>
    </source>
</evidence>
<dbReference type="GeneID" id="13449418"/>
<protein>
    <submittedName>
        <fullName evidence="2">Uncharacterized protein</fullName>
    </submittedName>
</protein>
<accession>E9AY94</accession>
<sequence length="787" mass="83596">MPRRRGGWYPFSLSAFASCSQHCLRSPRAAMCHVHARPCHCSSYDLVGRRISAMSSEIANVPTSDAPWERLVHLVTGLPSGEQRSFSLTAVGAPALANVTDVRTALPSIRELWTSAYHPAFGYGMERNRDGAVVSAVAASGADTQRQQHRLLPEEAEELPLFVQALGHLAAALQESIVEKTEAAATAASAVAADDADADSRLLTLHEWFVELQALLLFIGQHHLRFLIPATFLPKLPSLAVSPVPETCTVDGGGGAHCISGLDRPGTAEMREMQIRDGSSLGQLADEAIASHTSAPPAVAKGSGPSAGSLRRLFRHEREQVQDMAPPLPVEELLRVVVLVEAARTILDVAHPPPLASGVRAEVYGVLLSVVGSSEQLSSTTLASLATCLARCVDSYAMRQQLSTVACTPQEPGAVLGDYSGGGGVRAHGEHFADISCAALSSFVRRVSLNVAACSAGTSLTISPSPSERREAAQLNRLRGGLDTRLRPISVLHHVRVLANVMQRRLAKTLYDAETGHGAHRLQQEAGKCDDDDDADVSVRSTGAARVAKEARIEAGMLGILPLEGLKARALTTSSSETQSTVMAQPRRKRRTVAEIRAVAERERVGAGNFSAHGNANAPSSHVPHGSATPPPSTPCDSCQRPHVCHADRSAASDRARVSFTDLAEMCSAMAAIGFRGDDTAAEEPMWRHAVEFACAEIVATADARDAAAAVARADNGDAAGVAADREAVIRQTLLDARDLCFALDRVGYTHGYDRVMTTLVRCGFLREPIPAPSAARRTMKDIPSSV</sequence>
<dbReference type="OrthoDB" id="273889at2759"/>
<evidence type="ECO:0000256" key="1">
    <source>
        <dbReference type="SAM" id="MobiDB-lite"/>
    </source>
</evidence>
<dbReference type="Proteomes" id="UP000007259">
    <property type="component" value="Chromosome 26"/>
</dbReference>
<gene>
    <name evidence="2" type="ORF">LMXM_26_1150</name>
</gene>
<name>E9AY94_LEIMU</name>
<feature type="region of interest" description="Disordered" evidence="1">
    <location>
        <begin position="571"/>
        <end position="590"/>
    </location>
</feature>
<organism evidence="2 3">
    <name type="scientific">Leishmania mexicana (strain MHOM/GT/2001/U1103)</name>
    <dbReference type="NCBI Taxonomy" id="929439"/>
    <lineage>
        <taxon>Eukaryota</taxon>
        <taxon>Discoba</taxon>
        <taxon>Euglenozoa</taxon>
        <taxon>Kinetoplastea</taxon>
        <taxon>Metakinetoplastina</taxon>
        <taxon>Trypanosomatida</taxon>
        <taxon>Trypanosomatidae</taxon>
        <taxon>Leishmaniinae</taxon>
        <taxon>Leishmania</taxon>
    </lineage>
</organism>